<evidence type="ECO:0000313" key="1">
    <source>
        <dbReference type="EMBL" id="KAK6625166.1"/>
    </source>
</evidence>
<name>A0AAN8RUP4_POLSC</name>
<evidence type="ECO:0000313" key="2">
    <source>
        <dbReference type="Proteomes" id="UP001372834"/>
    </source>
</evidence>
<protein>
    <submittedName>
        <fullName evidence="1">Uncharacterized protein</fullName>
    </submittedName>
</protein>
<accession>A0AAN8RUP4</accession>
<reference evidence="1 2" key="1">
    <citation type="submission" date="2023-10" db="EMBL/GenBank/DDBJ databases">
        <title>Genomes of two closely related lineages of the louse Polyplax serrata with different host specificities.</title>
        <authorList>
            <person name="Martinu J."/>
            <person name="Tarabai H."/>
            <person name="Stefka J."/>
            <person name="Hypsa V."/>
        </authorList>
    </citation>
    <scope>NUCLEOTIDE SEQUENCE [LARGE SCALE GENOMIC DNA]</scope>
    <source>
        <strain evidence="1">HR10_N</strain>
    </source>
</reference>
<comment type="caution">
    <text evidence="1">The sequence shown here is derived from an EMBL/GenBank/DDBJ whole genome shotgun (WGS) entry which is preliminary data.</text>
</comment>
<dbReference type="EMBL" id="JAWJWE010000037">
    <property type="protein sequence ID" value="KAK6625166.1"/>
    <property type="molecule type" value="Genomic_DNA"/>
</dbReference>
<gene>
    <name evidence="1" type="ORF">RUM43_005457</name>
</gene>
<dbReference type="AlphaFoldDB" id="A0AAN8RUP4"/>
<feature type="non-terminal residue" evidence="1">
    <location>
        <position position="1"/>
    </location>
</feature>
<proteinExistence type="predicted"/>
<organism evidence="1 2">
    <name type="scientific">Polyplax serrata</name>
    <name type="common">Common mouse louse</name>
    <dbReference type="NCBI Taxonomy" id="468196"/>
    <lineage>
        <taxon>Eukaryota</taxon>
        <taxon>Metazoa</taxon>
        <taxon>Ecdysozoa</taxon>
        <taxon>Arthropoda</taxon>
        <taxon>Hexapoda</taxon>
        <taxon>Insecta</taxon>
        <taxon>Pterygota</taxon>
        <taxon>Neoptera</taxon>
        <taxon>Paraneoptera</taxon>
        <taxon>Psocodea</taxon>
        <taxon>Troctomorpha</taxon>
        <taxon>Phthiraptera</taxon>
        <taxon>Anoplura</taxon>
        <taxon>Polyplacidae</taxon>
        <taxon>Polyplax</taxon>
    </lineage>
</organism>
<dbReference type="Proteomes" id="UP001372834">
    <property type="component" value="Unassembled WGS sequence"/>
</dbReference>
<sequence length="77" mass="9098">SKIYEQQLCIKVNLTDTTHTNCRPQVFLRCITIEKKKKCEVRPATTTRPVTRRFVTQIFCSHDVSSVKFARAKYRYD</sequence>